<feature type="domain" description="Retrotransposon gag" evidence="1">
    <location>
        <begin position="101"/>
        <end position="160"/>
    </location>
</feature>
<evidence type="ECO:0000313" key="3">
    <source>
        <dbReference type="Proteomes" id="UP000231279"/>
    </source>
</evidence>
<evidence type="ECO:0000313" key="2">
    <source>
        <dbReference type="EMBL" id="PIN09089.1"/>
    </source>
</evidence>
<dbReference type="InterPro" id="IPR032567">
    <property type="entry name" value="RTL1-rel"/>
</dbReference>
<name>A0A2G9GUW8_9LAMI</name>
<evidence type="ECO:0000259" key="1">
    <source>
        <dbReference type="Pfam" id="PF03732"/>
    </source>
</evidence>
<sequence>MRLSTERSEKAIEELRGIIALLLANQDHDRENTLHQEPNALHQESTQPMLGEQNLEGDLSVVTQFSRIEFPRFFGEDLKGWTFRCEQFFDMAKTPLHLRVKLASIHLEGEALQWHQVFLKSRLTMTLPTWEEYIQAMIERFGSKMGKDPVIELMHLRQNGWGLRDDIAIGVEAFYPKSLRDAARIATLLERNYNTRDNMKAGTSRSNFFGTRNSMSIRNAPTTIAQTPILALPPTRNQPLTDKGGPVKARRLTPQEMGERRAKGLCFNCDEKFTPGHQCKFPRRQLFVMDVKEVEEESEDILEEDEVERIAEEHQETTNFHLSITSSRGLPSFQTLRLTGNSKGKALHILIDPGATHNFLDIDYAKRLGCKLEHTMPFSVTIAGGQKIVRNYICKGFSWKLQGIEFKSDIMTIPLIECDLVLGVQWLITLGDTLFNYEQLRIEFFVDGKRVVLRGQKIQKPKFINGRKMGKVLGKMGQISMISLGFFQKEDNLEPTLFSLQLNGETDYIELDELLQTHSDLFEEPKALPSPRKQDHRTFLKEGTQPINVKPYRYPSLQKKMKLRKLLRRC</sequence>
<gene>
    <name evidence="2" type="ORF">CDL12_18329</name>
</gene>
<comment type="caution">
    <text evidence="2">The sequence shown here is derived from an EMBL/GenBank/DDBJ whole genome shotgun (WGS) entry which is preliminary data.</text>
</comment>
<organism evidence="2 3">
    <name type="scientific">Handroanthus impetiginosus</name>
    <dbReference type="NCBI Taxonomy" id="429701"/>
    <lineage>
        <taxon>Eukaryota</taxon>
        <taxon>Viridiplantae</taxon>
        <taxon>Streptophyta</taxon>
        <taxon>Embryophyta</taxon>
        <taxon>Tracheophyta</taxon>
        <taxon>Spermatophyta</taxon>
        <taxon>Magnoliopsida</taxon>
        <taxon>eudicotyledons</taxon>
        <taxon>Gunneridae</taxon>
        <taxon>Pentapetalae</taxon>
        <taxon>asterids</taxon>
        <taxon>lamiids</taxon>
        <taxon>Lamiales</taxon>
        <taxon>Bignoniaceae</taxon>
        <taxon>Crescentiina</taxon>
        <taxon>Tabebuia alliance</taxon>
        <taxon>Handroanthus</taxon>
    </lineage>
</organism>
<dbReference type="PANTHER" id="PTHR15503">
    <property type="entry name" value="LDOC1 RELATED"/>
    <property type="match status" value="1"/>
</dbReference>
<dbReference type="EMBL" id="NKXS01003610">
    <property type="protein sequence ID" value="PIN09089.1"/>
    <property type="molecule type" value="Genomic_DNA"/>
</dbReference>
<dbReference type="InterPro" id="IPR005162">
    <property type="entry name" value="Retrotrans_gag_dom"/>
</dbReference>
<dbReference type="Gene3D" id="2.40.70.10">
    <property type="entry name" value="Acid Proteases"/>
    <property type="match status" value="1"/>
</dbReference>
<dbReference type="OrthoDB" id="913929at2759"/>
<dbReference type="PANTHER" id="PTHR15503:SF22">
    <property type="entry name" value="TRANSPOSON TY3-I GAG POLYPROTEIN"/>
    <property type="match status" value="1"/>
</dbReference>
<dbReference type="Proteomes" id="UP000231279">
    <property type="component" value="Unassembled WGS sequence"/>
</dbReference>
<dbReference type="STRING" id="429701.A0A2G9GUW8"/>
<reference evidence="3" key="1">
    <citation type="journal article" date="2018" name="Gigascience">
        <title>Genome assembly of the Pink Ipe (Handroanthus impetiginosus, Bignoniaceae), a highly valued, ecologically keystone Neotropical timber forest tree.</title>
        <authorList>
            <person name="Silva-Junior O.B."/>
            <person name="Grattapaglia D."/>
            <person name="Novaes E."/>
            <person name="Collevatti R.G."/>
        </authorList>
    </citation>
    <scope>NUCLEOTIDE SEQUENCE [LARGE SCALE GENOMIC DNA]</scope>
    <source>
        <strain evidence="3">cv. UFG-1</strain>
    </source>
</reference>
<dbReference type="SUPFAM" id="SSF50630">
    <property type="entry name" value="Acid proteases"/>
    <property type="match status" value="1"/>
</dbReference>
<protein>
    <recommendedName>
        <fullName evidence="1">Retrotransposon gag domain-containing protein</fullName>
    </recommendedName>
</protein>
<dbReference type="InterPro" id="IPR021109">
    <property type="entry name" value="Peptidase_aspartic_dom_sf"/>
</dbReference>
<dbReference type="Pfam" id="PF08284">
    <property type="entry name" value="RVP_2"/>
    <property type="match status" value="1"/>
</dbReference>
<dbReference type="AlphaFoldDB" id="A0A2G9GUW8"/>
<dbReference type="Pfam" id="PF03732">
    <property type="entry name" value="Retrotrans_gag"/>
    <property type="match status" value="1"/>
</dbReference>
<accession>A0A2G9GUW8</accession>
<keyword evidence="3" id="KW-1185">Reference proteome</keyword>
<dbReference type="CDD" id="cd00303">
    <property type="entry name" value="retropepsin_like"/>
    <property type="match status" value="1"/>
</dbReference>
<proteinExistence type="predicted"/>